<feature type="transmembrane region" description="Helical" evidence="7">
    <location>
        <begin position="536"/>
        <end position="559"/>
    </location>
</feature>
<dbReference type="AlphaFoldDB" id="A0A9D1DVI8"/>
<feature type="transmembrane region" description="Helical" evidence="7">
    <location>
        <begin position="934"/>
        <end position="956"/>
    </location>
</feature>
<dbReference type="InterPro" id="IPR038766">
    <property type="entry name" value="Membrane_comp_ABC_pdt"/>
</dbReference>
<feature type="coiled-coil region" evidence="6">
    <location>
        <begin position="231"/>
        <end position="301"/>
    </location>
</feature>
<feature type="domain" description="MacB-like periplasmic core" evidence="9">
    <location>
        <begin position="661"/>
        <end position="852"/>
    </location>
</feature>
<reference evidence="10" key="1">
    <citation type="submission" date="2020-10" db="EMBL/GenBank/DDBJ databases">
        <authorList>
            <person name="Gilroy R."/>
        </authorList>
    </citation>
    <scope>NUCLEOTIDE SEQUENCE</scope>
    <source>
        <strain evidence="10">CHK184-20233</strain>
    </source>
</reference>
<dbReference type="Proteomes" id="UP000824232">
    <property type="component" value="Unassembled WGS sequence"/>
</dbReference>
<dbReference type="InterPro" id="IPR003838">
    <property type="entry name" value="ABC3_permease_C"/>
</dbReference>
<organism evidence="10 11">
    <name type="scientific">Candidatus Onthousia excrementipullorum</name>
    <dbReference type="NCBI Taxonomy" id="2840884"/>
    <lineage>
        <taxon>Bacteria</taxon>
        <taxon>Bacillati</taxon>
        <taxon>Bacillota</taxon>
        <taxon>Bacilli</taxon>
        <taxon>Candidatus Onthousia</taxon>
    </lineage>
</organism>
<evidence type="ECO:0000313" key="11">
    <source>
        <dbReference type="Proteomes" id="UP000824232"/>
    </source>
</evidence>
<evidence type="ECO:0000256" key="4">
    <source>
        <dbReference type="ARBA" id="ARBA00022989"/>
    </source>
</evidence>
<dbReference type="Pfam" id="PF12704">
    <property type="entry name" value="MacB_PCD"/>
    <property type="match status" value="1"/>
</dbReference>
<evidence type="ECO:0000259" key="8">
    <source>
        <dbReference type="Pfam" id="PF02687"/>
    </source>
</evidence>
<feature type="transmembrane region" description="Helical" evidence="7">
    <location>
        <begin position="657"/>
        <end position="677"/>
    </location>
</feature>
<comment type="subcellular location">
    <subcellularLocation>
        <location evidence="1">Cell membrane</location>
        <topology evidence="1">Multi-pass membrane protein</topology>
    </subcellularLocation>
</comment>
<dbReference type="Pfam" id="PF02687">
    <property type="entry name" value="FtsX"/>
    <property type="match status" value="2"/>
</dbReference>
<dbReference type="PANTHER" id="PTHR30287:SF1">
    <property type="entry name" value="INNER MEMBRANE PROTEIN"/>
    <property type="match status" value="1"/>
</dbReference>
<evidence type="ECO:0000313" key="10">
    <source>
        <dbReference type="EMBL" id="HIR59786.1"/>
    </source>
</evidence>
<protein>
    <submittedName>
        <fullName evidence="10">ABC transporter permease</fullName>
    </submittedName>
</protein>
<dbReference type="Gene3D" id="1.10.287.1490">
    <property type="match status" value="1"/>
</dbReference>
<feature type="transmembrane region" description="Helical" evidence="7">
    <location>
        <begin position="976"/>
        <end position="998"/>
    </location>
</feature>
<evidence type="ECO:0000256" key="5">
    <source>
        <dbReference type="ARBA" id="ARBA00023136"/>
    </source>
</evidence>
<evidence type="ECO:0000256" key="1">
    <source>
        <dbReference type="ARBA" id="ARBA00004651"/>
    </source>
</evidence>
<sequence length="1011" mass="114757">MLIFKNSFRKIWKSKGRFLSLILIVILGTSFFAGVRETASDMIKTLDNYYDETNLYDFKIVSTMGLTDDDITSLKDIKGIKEVEGTYSFDTLIDGNAVKVSALSDISKPTLVDGRMPKSNSECLGEDEKFKIGDTIKVDDDTYLKNNTCKVVGTVNSSSYIYENKGISTVGDGKLDSLIFVPKDNFKLDYYTEIYLIASDTKEKLSYSDSYDEIIDKVNKRLMKLKPLRETARYEEILKEAMDKVTAAQNELNRVKEENETKFNDALTELNSNKIKLDEGLEEYNSNLYTLNKTKEDTESQINNGFNALESAKTEFNNALSRAGLTVESLEPTLDTINTNISSLEEQLKGLDPSDSLYETLNATLSELKTNKSNIETLISTNNTLKEQEATLNNSLSTWNREYNNALKELNSAKKEIDEGYIELEEGYDEYNTNYNLYLEEISNYETEINDAKEEIQNIEKPVWYLLTRSDLTGYTSFYESATKVDSIAAVFPIFFILIAFLMAFNTMNRMIEEERSEIGAFISLGIRKSTISFSYLLYVFIACILGLVIGLSVGYTLIPRILYTVYAASFTIPKLSTYANPYACLIIVLTTIILMSIVVFITLAKDFRLAPATILRPASPKNGKKILLERIKPFWRHLSFSWKITLRNLFRYKKRIFMTVLGIAGCTALLLTGFGIKDSLSDLLDIQYGEIQHYDATLVLNDDVNKDDVTKSLSNNNLTNYTTTNISSFTFKANNKNLDFTLIAFMSNDKINDYVTLKSLDGSALNLSDDGVIITEKMAELLDAKVGENISIRNSDNELFIVKVSGITENYISNFMYMNSTYYEEIFNDDEFNSYLVNLDDSINKEKLSNNLLDTGYFGAIQYTEDNMDMFNDIIAGMNNIVYLIIAFSSFLAITVLYNLTIININERKREIATLKVLGFRDKEVSSYVYRETIILTIVGIIVGIFLGFSLNTFILMIAETDEILFIKIIKPLSYVLSFIIIIVFSIIVQVITYFILKRVDMIDSLKSVE</sequence>
<name>A0A9D1DVI8_9FIRM</name>
<feature type="transmembrane region" description="Helical" evidence="7">
    <location>
        <begin position="882"/>
        <end position="901"/>
    </location>
</feature>
<keyword evidence="4 7" id="KW-1133">Transmembrane helix</keyword>
<dbReference type="GO" id="GO:0005886">
    <property type="term" value="C:plasma membrane"/>
    <property type="evidence" value="ECO:0007669"/>
    <property type="project" value="UniProtKB-SubCell"/>
</dbReference>
<evidence type="ECO:0000256" key="6">
    <source>
        <dbReference type="SAM" id="Coils"/>
    </source>
</evidence>
<accession>A0A9D1DVI8</accession>
<evidence type="ECO:0000256" key="7">
    <source>
        <dbReference type="SAM" id="Phobius"/>
    </source>
</evidence>
<dbReference type="EMBL" id="DVHC01000065">
    <property type="protein sequence ID" value="HIR59786.1"/>
    <property type="molecule type" value="Genomic_DNA"/>
</dbReference>
<feature type="domain" description="ABC3 transporter permease C-terminal" evidence="8">
    <location>
        <begin position="491"/>
        <end position="604"/>
    </location>
</feature>
<proteinExistence type="predicted"/>
<gene>
    <name evidence="10" type="ORF">IAB38_07020</name>
</gene>
<dbReference type="InterPro" id="IPR025857">
    <property type="entry name" value="MacB_PCD"/>
</dbReference>
<feature type="transmembrane region" description="Helical" evidence="7">
    <location>
        <begin position="579"/>
        <end position="604"/>
    </location>
</feature>
<keyword evidence="5 7" id="KW-0472">Membrane</keyword>
<keyword evidence="2" id="KW-1003">Cell membrane</keyword>
<feature type="domain" description="ABC3 transporter permease C-terminal" evidence="8">
    <location>
        <begin position="885"/>
        <end position="995"/>
    </location>
</feature>
<dbReference type="PANTHER" id="PTHR30287">
    <property type="entry name" value="MEMBRANE COMPONENT OF PREDICTED ABC SUPERFAMILY METABOLITE UPTAKE TRANSPORTER"/>
    <property type="match status" value="1"/>
</dbReference>
<reference evidence="10" key="2">
    <citation type="journal article" date="2021" name="PeerJ">
        <title>Extensive microbial diversity within the chicken gut microbiome revealed by metagenomics and culture.</title>
        <authorList>
            <person name="Gilroy R."/>
            <person name="Ravi A."/>
            <person name="Getino M."/>
            <person name="Pursley I."/>
            <person name="Horton D.L."/>
            <person name="Alikhan N.F."/>
            <person name="Baker D."/>
            <person name="Gharbi K."/>
            <person name="Hall N."/>
            <person name="Watson M."/>
            <person name="Adriaenssens E.M."/>
            <person name="Foster-Nyarko E."/>
            <person name="Jarju S."/>
            <person name="Secka A."/>
            <person name="Antonio M."/>
            <person name="Oren A."/>
            <person name="Chaudhuri R.R."/>
            <person name="La Ragione R."/>
            <person name="Hildebrand F."/>
            <person name="Pallen M.J."/>
        </authorList>
    </citation>
    <scope>NUCLEOTIDE SEQUENCE</scope>
    <source>
        <strain evidence="10">CHK184-20233</strain>
    </source>
</reference>
<comment type="caution">
    <text evidence="10">The sequence shown here is derived from an EMBL/GenBank/DDBJ whole genome shotgun (WGS) entry which is preliminary data.</text>
</comment>
<feature type="transmembrane region" description="Helical" evidence="7">
    <location>
        <begin position="487"/>
        <end position="506"/>
    </location>
</feature>
<evidence type="ECO:0000256" key="3">
    <source>
        <dbReference type="ARBA" id="ARBA00022692"/>
    </source>
</evidence>
<keyword evidence="3 7" id="KW-0812">Transmembrane</keyword>
<keyword evidence="6" id="KW-0175">Coiled coil</keyword>
<evidence type="ECO:0000256" key="2">
    <source>
        <dbReference type="ARBA" id="ARBA00022475"/>
    </source>
</evidence>
<evidence type="ECO:0000259" key="9">
    <source>
        <dbReference type="Pfam" id="PF12704"/>
    </source>
</evidence>
<feature type="coiled-coil region" evidence="6">
    <location>
        <begin position="358"/>
        <end position="462"/>
    </location>
</feature>